<organism evidence="2 3">
    <name type="scientific">Eisenbergiella tayi</name>
    <dbReference type="NCBI Taxonomy" id="1432052"/>
    <lineage>
        <taxon>Bacteria</taxon>
        <taxon>Bacillati</taxon>
        <taxon>Bacillota</taxon>
        <taxon>Clostridia</taxon>
        <taxon>Lachnospirales</taxon>
        <taxon>Lachnospiraceae</taxon>
        <taxon>Eisenbergiella</taxon>
    </lineage>
</organism>
<sequence length="203" mass="23620">MSKLFCLSPGLRVLERQMQQPPGYRPRGCGICIIEEMDWKSRGNYSEIVDCVISRMQLEHLKKRVEEIFTEADRELIFRNKKHRNDFYSLLMGKRAKALQHTPNYAAAVFLLSADEELWDRVSKNVLDTGIYFDRIRLGGVTLEQYILFHAAKDVYNGTKHIRLSELTDRDLIPDEILRSIVNAFVIEKCGVEIVKQEVWNAD</sequence>
<evidence type="ECO:0000313" key="3">
    <source>
        <dbReference type="Proteomes" id="UP000094271"/>
    </source>
</evidence>
<reference evidence="1 4" key="1">
    <citation type="submission" date="2016-07" db="EMBL/GenBank/DDBJ databases">
        <title>Characterization of isolates of Eisenbergiella tayi derived from blood cultures, using whole genome sequencing.</title>
        <authorList>
            <person name="Burdz T."/>
            <person name="Wiebe D."/>
            <person name="Huynh C."/>
            <person name="Bernard K."/>
        </authorList>
    </citation>
    <scope>NUCLEOTIDE SEQUENCE [LARGE SCALE GENOMIC DNA]</scope>
    <source>
        <strain evidence="1 4">NML 120489</strain>
    </source>
</reference>
<dbReference type="RefSeq" id="WP_069157773.1">
    <property type="nucleotide sequence ID" value="NZ_DBFYTC010000047.1"/>
</dbReference>
<dbReference type="OrthoDB" id="9816054at2"/>
<protein>
    <submittedName>
        <fullName evidence="2">Uncharacterized protein</fullName>
    </submittedName>
</protein>
<dbReference type="EMBL" id="MEHA01000012">
    <property type="protein sequence ID" value="ODR49642.1"/>
    <property type="molecule type" value="Genomic_DNA"/>
</dbReference>
<reference evidence="2 3" key="2">
    <citation type="submission" date="2016-08" db="EMBL/GenBank/DDBJ databases">
        <authorList>
            <person name="Seilhamer J.J."/>
        </authorList>
    </citation>
    <scope>NUCLEOTIDE SEQUENCE [LARGE SCALE GENOMIC DNA]</scope>
    <source>
        <strain evidence="2 3">NML150140-1</strain>
    </source>
</reference>
<dbReference type="AlphaFoldDB" id="A0A1E3UFX7"/>
<name>A0A1E3UFX7_9FIRM</name>
<evidence type="ECO:0000313" key="4">
    <source>
        <dbReference type="Proteomes" id="UP000095003"/>
    </source>
</evidence>
<proteinExistence type="predicted"/>
<evidence type="ECO:0000313" key="1">
    <source>
        <dbReference type="EMBL" id="ODM11088.1"/>
    </source>
</evidence>
<gene>
    <name evidence="1" type="ORF">BEH84_03517</name>
    <name evidence="2" type="ORF">BEI59_17020</name>
</gene>
<evidence type="ECO:0000313" key="2">
    <source>
        <dbReference type="EMBL" id="ODR49642.1"/>
    </source>
</evidence>
<dbReference type="Proteomes" id="UP000094271">
    <property type="component" value="Unassembled WGS sequence"/>
</dbReference>
<dbReference type="PATRIC" id="fig|1432052.3.peg.3895"/>
<accession>A0A1E3UFX7</accession>
<comment type="caution">
    <text evidence="2">The sequence shown here is derived from an EMBL/GenBank/DDBJ whole genome shotgun (WGS) entry which is preliminary data.</text>
</comment>
<dbReference type="Proteomes" id="UP000095003">
    <property type="component" value="Unassembled WGS sequence"/>
</dbReference>
<dbReference type="EMBL" id="MCGI01000003">
    <property type="protein sequence ID" value="ODM11088.1"/>
    <property type="molecule type" value="Genomic_DNA"/>
</dbReference>